<protein>
    <submittedName>
        <fullName evidence="2">ATP-dependent DNA helicase RecG</fullName>
    </submittedName>
</protein>
<keyword evidence="2" id="KW-0067">ATP-binding</keyword>
<reference evidence="3" key="1">
    <citation type="submission" date="2016-10" db="EMBL/GenBank/DDBJ databases">
        <authorList>
            <person name="Varghese N."/>
            <person name="Submissions S."/>
        </authorList>
    </citation>
    <scope>NUCLEOTIDE SEQUENCE [LARGE SCALE GENOMIC DNA]</scope>
    <source>
        <strain evidence="3">KHC7</strain>
    </source>
</reference>
<dbReference type="STRING" id="571438.SAMN05192586_10713"/>
<dbReference type="Proteomes" id="UP000199355">
    <property type="component" value="Unassembled WGS sequence"/>
</dbReference>
<dbReference type="RefSeq" id="WP_092153386.1">
    <property type="nucleotide sequence ID" value="NZ_FNBX01000007.1"/>
</dbReference>
<dbReference type="AlphaFoldDB" id="A0A1G7LSB4"/>
<organism evidence="2 3">
    <name type="scientific">Desulfovibrio legallii</name>
    <dbReference type="NCBI Taxonomy" id="571438"/>
    <lineage>
        <taxon>Bacteria</taxon>
        <taxon>Pseudomonadati</taxon>
        <taxon>Thermodesulfobacteriota</taxon>
        <taxon>Desulfovibrionia</taxon>
        <taxon>Desulfovibrionales</taxon>
        <taxon>Desulfovibrionaceae</taxon>
        <taxon>Desulfovibrio</taxon>
    </lineage>
</organism>
<dbReference type="Pfam" id="PF04326">
    <property type="entry name" value="SLFN_AlbA_2"/>
    <property type="match status" value="1"/>
</dbReference>
<evidence type="ECO:0000313" key="2">
    <source>
        <dbReference type="EMBL" id="SDF52402.1"/>
    </source>
</evidence>
<keyword evidence="2" id="KW-0378">Hydrolase</keyword>
<dbReference type="EMBL" id="FNBX01000007">
    <property type="protein sequence ID" value="SDF52402.1"/>
    <property type="molecule type" value="Genomic_DNA"/>
</dbReference>
<dbReference type="GO" id="GO:0004386">
    <property type="term" value="F:helicase activity"/>
    <property type="evidence" value="ECO:0007669"/>
    <property type="project" value="UniProtKB-KW"/>
</dbReference>
<keyword evidence="2" id="KW-0547">Nucleotide-binding</keyword>
<dbReference type="Gene3D" id="3.30.565.60">
    <property type="match status" value="1"/>
</dbReference>
<sequence>MAHSILSINIKDLLQFRGVESSRIEFKASWDPKVVGYQVLHTVCAFANDFQNLNGGYIVLGVAEEGGRAILPPNGLAVETLDDIQKWIRGHCKQLDPVYQPVFSPEVVEGRLLLVIWAPGGDTRPYKAPVAAKEKGKKYYVRIGSETVDAEANGLLPQLLELTARVPFDDRLALQARVEDMRFAKVMEFLRNVNSGLAEETDAQALYRRLRIARPVNAHDAPVNVGLMLFSEDAESWFQGARIEVVQFIEGTSGNVIEEKYFRGDIYAQLKNCLEYLESFSSSYTEKRSQHALAHGWVSYPSLALREAVVNAVYHRSYETREPVKINLYSDRMEIISYPGPIAGIELEHLNQQKPMPPFPARNRRIGEFLKELRMAEGRGTGLPKIFSAMQANGSPAPQFDFDAARSYFRVILPAHPEYAAITVLRDVAYLESKGDPIAALKKLEEGWNRNKKSSAITGELLSKLVAGGKFTAAKTVYASFKAETPPMFCGVVLNRYIEALLEAHKDAEAAKLLGDMPKEASARETLDFAISCKRLKKYGNAHRYFEKIEKFLSEDPKGLHEFAQTKMQLATKLYSEHLLHIPQKREAYNRLLHEAMGQLGRVVQLTDADARRAWAYRDLARVKRWLGFPRKEIESDYRRAINLLPEERTFRQELERFNINKKAGR</sequence>
<dbReference type="Gene3D" id="3.30.950.30">
    <property type="entry name" value="Schlafen, AAA domain"/>
    <property type="match status" value="1"/>
</dbReference>
<evidence type="ECO:0000259" key="1">
    <source>
        <dbReference type="Pfam" id="PF04326"/>
    </source>
</evidence>
<dbReference type="PANTHER" id="PTHR30595:SF6">
    <property type="entry name" value="SCHLAFEN ALBA-2 DOMAIN-CONTAINING PROTEIN"/>
    <property type="match status" value="1"/>
</dbReference>
<dbReference type="InterPro" id="IPR038461">
    <property type="entry name" value="Schlafen_AlbA_2_dom_sf"/>
</dbReference>
<evidence type="ECO:0000313" key="3">
    <source>
        <dbReference type="Proteomes" id="UP000199355"/>
    </source>
</evidence>
<accession>A0A1G7LSB4</accession>
<dbReference type="OrthoDB" id="9789524at2"/>
<keyword evidence="3" id="KW-1185">Reference proteome</keyword>
<dbReference type="InterPro" id="IPR007421">
    <property type="entry name" value="Schlafen_AlbA_2_dom"/>
</dbReference>
<dbReference type="InterPro" id="IPR038475">
    <property type="entry name" value="RecG_C_sf"/>
</dbReference>
<name>A0A1G7LSB4_9BACT</name>
<proteinExistence type="predicted"/>
<dbReference type="PANTHER" id="PTHR30595">
    <property type="entry name" value="GLPR-RELATED TRANSCRIPTIONAL REPRESSOR"/>
    <property type="match status" value="1"/>
</dbReference>
<gene>
    <name evidence="2" type="ORF">SAMN05192586_10713</name>
</gene>
<keyword evidence="2" id="KW-0347">Helicase</keyword>
<feature type="domain" description="Schlafen AlbA-2" evidence="1">
    <location>
        <begin position="20"/>
        <end position="149"/>
    </location>
</feature>
<dbReference type="Pfam" id="PF13749">
    <property type="entry name" value="HATPase_c_4"/>
    <property type="match status" value="1"/>
</dbReference>